<dbReference type="RefSeq" id="WP_095360379.1">
    <property type="nucleotide sequence ID" value="NZ_JAXBDC010000002.1"/>
</dbReference>
<comment type="caution">
    <text evidence="2">The sequence shown here is derived from an EMBL/GenBank/DDBJ whole genome shotgun (WGS) entry which is preliminary data.</text>
</comment>
<keyword evidence="1" id="KW-1133">Transmembrane helix</keyword>
<reference evidence="2 3" key="1">
    <citation type="submission" date="2018-01" db="EMBL/GenBank/DDBJ databases">
        <title>Genome sequence of the PGP bacterium Paenibacillus illinoisensis E3.</title>
        <authorList>
            <person name="Rolli E."/>
            <person name="Marasco R."/>
            <person name="Bessem C."/>
            <person name="Michoud G."/>
            <person name="Gaiarsa S."/>
            <person name="Borin S."/>
            <person name="Daffonchio D."/>
        </authorList>
    </citation>
    <scope>NUCLEOTIDE SEQUENCE [LARGE SCALE GENOMIC DNA]</scope>
    <source>
        <strain evidence="2 3">E3</strain>
    </source>
</reference>
<evidence type="ECO:0000256" key="1">
    <source>
        <dbReference type="SAM" id="Phobius"/>
    </source>
</evidence>
<name>A0A2W0CQM8_9BACL</name>
<feature type="transmembrane region" description="Helical" evidence="1">
    <location>
        <begin position="6"/>
        <end position="23"/>
    </location>
</feature>
<dbReference type="OrthoDB" id="2648744at2"/>
<gene>
    <name evidence="2" type="ORF">PIL02S_01535</name>
</gene>
<dbReference type="AlphaFoldDB" id="A0A2W0CQM8"/>
<organism evidence="2 3">
    <name type="scientific">Paenibacillus illinoisensis</name>
    <dbReference type="NCBI Taxonomy" id="59845"/>
    <lineage>
        <taxon>Bacteria</taxon>
        <taxon>Bacillati</taxon>
        <taxon>Bacillota</taxon>
        <taxon>Bacilli</taxon>
        <taxon>Bacillales</taxon>
        <taxon>Paenibacillaceae</taxon>
        <taxon>Paenibacillus</taxon>
    </lineage>
</organism>
<evidence type="ECO:0000313" key="2">
    <source>
        <dbReference type="EMBL" id="PYY29938.1"/>
    </source>
</evidence>
<sequence>MTIAEVALISITILLMILGVRGKRKSVLRWGIVSFIALIILIIPSFINGFVDGFSDGWSAR</sequence>
<feature type="transmembrane region" description="Helical" evidence="1">
    <location>
        <begin position="30"/>
        <end position="51"/>
    </location>
</feature>
<dbReference type="Proteomes" id="UP000247459">
    <property type="component" value="Unassembled WGS sequence"/>
</dbReference>
<keyword evidence="1" id="KW-0472">Membrane</keyword>
<accession>A0A2W0CQM8</accession>
<protein>
    <submittedName>
        <fullName evidence="2">Uncharacterized protein</fullName>
    </submittedName>
</protein>
<dbReference type="EMBL" id="PRLG01000013">
    <property type="protein sequence ID" value="PYY29938.1"/>
    <property type="molecule type" value="Genomic_DNA"/>
</dbReference>
<proteinExistence type="predicted"/>
<evidence type="ECO:0000313" key="3">
    <source>
        <dbReference type="Proteomes" id="UP000247459"/>
    </source>
</evidence>
<keyword evidence="1" id="KW-0812">Transmembrane</keyword>